<organism evidence="3">
    <name type="scientific">Brassica campestris</name>
    <name type="common">Field mustard</name>
    <dbReference type="NCBI Taxonomy" id="3711"/>
    <lineage>
        <taxon>Eukaryota</taxon>
        <taxon>Viridiplantae</taxon>
        <taxon>Streptophyta</taxon>
        <taxon>Embryophyta</taxon>
        <taxon>Tracheophyta</taxon>
        <taxon>Spermatophyta</taxon>
        <taxon>Magnoliopsida</taxon>
        <taxon>eudicotyledons</taxon>
        <taxon>Gunneridae</taxon>
        <taxon>Pentapetalae</taxon>
        <taxon>rosids</taxon>
        <taxon>malvids</taxon>
        <taxon>Brassicales</taxon>
        <taxon>Brassicaceae</taxon>
        <taxon>Brassiceae</taxon>
        <taxon>Brassica</taxon>
    </lineage>
</organism>
<gene>
    <name evidence="3" type="ORF">BRAA06T26115Z</name>
    <name evidence="2" type="ORF">BRAPAZ1V2_A06P38960.2</name>
</gene>
<dbReference type="AlphaFoldDB" id="A0A3P5YWB7"/>
<evidence type="ECO:0000256" key="1">
    <source>
        <dbReference type="SAM" id="MobiDB-lite"/>
    </source>
</evidence>
<feature type="region of interest" description="Disordered" evidence="1">
    <location>
        <begin position="1"/>
        <end position="124"/>
    </location>
</feature>
<feature type="compositionally biased region" description="Basic residues" evidence="1">
    <location>
        <begin position="36"/>
        <end position="46"/>
    </location>
</feature>
<dbReference type="Proteomes" id="UP000694005">
    <property type="component" value="Chromosome A06"/>
</dbReference>
<dbReference type="EMBL" id="LS974622">
    <property type="protein sequence ID" value="CAG7871656.1"/>
    <property type="molecule type" value="Genomic_DNA"/>
</dbReference>
<proteinExistence type="predicted"/>
<dbReference type="Gramene" id="A06p38960.2_BraZ1">
    <property type="protein sequence ID" value="A06p38960.2_BraZ1.CDS.1"/>
    <property type="gene ID" value="A06g38960.2_BraZ1"/>
</dbReference>
<feature type="compositionally biased region" description="Polar residues" evidence="1">
    <location>
        <begin position="1"/>
        <end position="11"/>
    </location>
</feature>
<evidence type="ECO:0000313" key="2">
    <source>
        <dbReference type="EMBL" id="CAG7871656.1"/>
    </source>
</evidence>
<feature type="compositionally biased region" description="Polar residues" evidence="1">
    <location>
        <begin position="111"/>
        <end position="124"/>
    </location>
</feature>
<protein>
    <submittedName>
        <fullName evidence="2">Uncharacterized protein</fullName>
    </submittedName>
</protein>
<accession>A0A3P5YWB7</accession>
<dbReference type="EMBL" id="LR031569">
    <property type="protein sequence ID" value="VDC67575.1"/>
    <property type="molecule type" value="Genomic_DNA"/>
</dbReference>
<name>A0A3P5YWB7_BRACM</name>
<reference evidence="3" key="1">
    <citation type="submission" date="2018-11" db="EMBL/GenBank/DDBJ databases">
        <authorList>
            <consortium name="Genoscope - CEA"/>
            <person name="William W."/>
        </authorList>
    </citation>
    <scope>NUCLEOTIDE SEQUENCE</scope>
</reference>
<evidence type="ECO:0000313" key="3">
    <source>
        <dbReference type="EMBL" id="VDC67575.1"/>
    </source>
</evidence>
<sequence length="124" mass="14437">MGQSPKQNQAHNLKDKGAQKPNRNKQTLGCQPKSINRCRRKPTGHHHVFDRPAIRRHGSGWESACFRRYQRGDAMDPRRRRRQDEEETLTRSSLQPDPNRSPDRRLEKKIQSSSINSTIFNLPA</sequence>
<feature type="compositionally biased region" description="Basic and acidic residues" evidence="1">
    <location>
        <begin position="100"/>
        <end position="110"/>
    </location>
</feature>